<feature type="transmembrane region" description="Helical" evidence="1">
    <location>
        <begin position="115"/>
        <end position="142"/>
    </location>
</feature>
<dbReference type="AlphaFoldDB" id="A0AAE0CC82"/>
<dbReference type="Proteomes" id="UP001190700">
    <property type="component" value="Unassembled WGS sequence"/>
</dbReference>
<evidence type="ECO:0000313" key="2">
    <source>
        <dbReference type="EMBL" id="KAK3251250.1"/>
    </source>
</evidence>
<accession>A0AAE0CC82</accession>
<keyword evidence="4" id="KW-1185">Reference proteome</keyword>
<sequence>MFEITRSPAPENRSKPSANIISLLELLKPFGFEGHVVSTTSNSSTQRREQVWAESEHQGNWIEEGAPSWRACQKKDPEDGGSFHMDVASLPEDTCCTLPVSNAERFWRFGCAPCVVTFLAVAGVLFVFGLYILGAVILGLLLTCVSVSFYIKRTTTVANAAVQKPYHQLKSEARNATTAEPAADSRQGKQLTVAFTRLPQGFFVPIMGIQTSNYNQVKPYYDEEVEDSLRAAVQSRGCLDSFLLLHTHITRASNGAVFVFRNSGIQVQATEERFCEMRETLALGSCSSRECDKFVSKEVEALSHFARKVKEANRDAPFLLMYLTSLPQNLNIAVGKLIYTGMTYAEGLEMAAIMTTQAQQADNDASNCIQKRRLDVLQRAERIKLEAYDGCIDCDADVYSEQCWGRVEHFMDVVWTLGTSRRIGQVLFTKCADLDRDPDFEYDQTYMLTTAEKAIPAKVIFKFLLSCALVNKAVSQLLAGSHDAPGNSQLSLLPVVLARKERAQGNPRRLPSIA</sequence>
<gene>
    <name evidence="2" type="ORF">CYMTET_39402</name>
    <name evidence="3" type="ORF">CYMTET_4425</name>
</gene>
<protein>
    <submittedName>
        <fullName evidence="2">Uncharacterized protein</fullName>
    </submittedName>
</protein>
<dbReference type="EMBL" id="LGRX02026163">
    <property type="protein sequence ID" value="KAK3251250.1"/>
    <property type="molecule type" value="Genomic_DNA"/>
</dbReference>
<comment type="caution">
    <text evidence="2">The sequence shown here is derived from an EMBL/GenBank/DDBJ whole genome shotgun (WGS) entry which is preliminary data.</text>
</comment>
<evidence type="ECO:0000256" key="1">
    <source>
        <dbReference type="SAM" id="Phobius"/>
    </source>
</evidence>
<reference evidence="2 4" key="1">
    <citation type="journal article" date="2015" name="Genome Biol. Evol.">
        <title>Comparative Genomics of a Bacterivorous Green Alga Reveals Evolutionary Causalities and Consequences of Phago-Mixotrophic Mode of Nutrition.</title>
        <authorList>
            <person name="Burns J.A."/>
            <person name="Paasch A."/>
            <person name="Narechania A."/>
            <person name="Kim E."/>
        </authorList>
    </citation>
    <scope>NUCLEOTIDE SEQUENCE [LARGE SCALE GENOMIC DNA]</scope>
    <source>
        <strain evidence="2">PLY_AMNH</strain>
    </source>
</reference>
<organism evidence="2 4">
    <name type="scientific">Cymbomonas tetramitiformis</name>
    <dbReference type="NCBI Taxonomy" id="36881"/>
    <lineage>
        <taxon>Eukaryota</taxon>
        <taxon>Viridiplantae</taxon>
        <taxon>Chlorophyta</taxon>
        <taxon>Pyramimonadophyceae</taxon>
        <taxon>Pyramimonadales</taxon>
        <taxon>Pyramimonadaceae</taxon>
        <taxon>Cymbomonas</taxon>
    </lineage>
</organism>
<evidence type="ECO:0000313" key="4">
    <source>
        <dbReference type="Proteomes" id="UP001190700"/>
    </source>
</evidence>
<proteinExistence type="predicted"/>
<keyword evidence="1" id="KW-1133">Transmembrane helix</keyword>
<name>A0AAE0CC82_9CHLO</name>
<keyword evidence="1" id="KW-0812">Transmembrane</keyword>
<evidence type="ECO:0000313" key="3">
    <source>
        <dbReference type="EMBL" id="KAK3288088.1"/>
    </source>
</evidence>
<keyword evidence="1" id="KW-0472">Membrane</keyword>
<dbReference type="EMBL" id="LGRX02000604">
    <property type="protein sequence ID" value="KAK3288088.1"/>
    <property type="molecule type" value="Genomic_DNA"/>
</dbReference>
<reference evidence="2" key="2">
    <citation type="submission" date="2023-06" db="EMBL/GenBank/DDBJ databases">
        <title>Long-read-based genome assembly of the green algal bacterivore Cymbomonas tetramitiformis.</title>
        <authorList>
            <person name="Gyaltshen Y."/>
            <person name="Rozenberg A."/>
            <person name="Paasch A."/>
            <person name="Burns J.A."/>
            <person name="Warring S."/>
            <person name="Larson R."/>
            <person name="Maurer-Alcala X."/>
            <person name="Dacks J."/>
            <person name="Kim E."/>
        </authorList>
    </citation>
    <scope>NUCLEOTIDE SEQUENCE</scope>
    <source>
        <strain evidence="2">PLY_AMNH</strain>
    </source>
</reference>